<dbReference type="GO" id="GO:0008168">
    <property type="term" value="F:methyltransferase activity"/>
    <property type="evidence" value="ECO:0007669"/>
    <property type="project" value="UniProtKB-KW"/>
</dbReference>
<organism evidence="2 3">
    <name type="scientific">Hyaloscypha hepaticicola</name>
    <dbReference type="NCBI Taxonomy" id="2082293"/>
    <lineage>
        <taxon>Eukaryota</taxon>
        <taxon>Fungi</taxon>
        <taxon>Dikarya</taxon>
        <taxon>Ascomycota</taxon>
        <taxon>Pezizomycotina</taxon>
        <taxon>Leotiomycetes</taxon>
        <taxon>Helotiales</taxon>
        <taxon>Hyaloscyphaceae</taxon>
        <taxon>Hyaloscypha</taxon>
    </lineage>
</organism>
<evidence type="ECO:0000313" key="2">
    <source>
        <dbReference type="EMBL" id="PMD17629.1"/>
    </source>
</evidence>
<dbReference type="PANTHER" id="PTHR43591">
    <property type="entry name" value="METHYLTRANSFERASE"/>
    <property type="match status" value="1"/>
</dbReference>
<dbReference type="Pfam" id="PF13489">
    <property type="entry name" value="Methyltransf_23"/>
    <property type="match status" value="1"/>
</dbReference>
<feature type="region of interest" description="Disordered" evidence="1">
    <location>
        <begin position="29"/>
        <end position="48"/>
    </location>
</feature>
<protein>
    <submittedName>
        <fullName evidence="2">S-adenosyl-L-methionine-dependent methyltransferase</fullName>
    </submittedName>
</protein>
<dbReference type="SUPFAM" id="SSF53335">
    <property type="entry name" value="S-adenosyl-L-methionine-dependent methyltransferases"/>
    <property type="match status" value="1"/>
</dbReference>
<evidence type="ECO:0000256" key="1">
    <source>
        <dbReference type="SAM" id="MobiDB-lite"/>
    </source>
</evidence>
<proteinExistence type="predicted"/>
<dbReference type="GO" id="GO:0032259">
    <property type="term" value="P:methylation"/>
    <property type="evidence" value="ECO:0007669"/>
    <property type="project" value="UniProtKB-KW"/>
</dbReference>
<dbReference type="Gene3D" id="3.40.50.150">
    <property type="entry name" value="Vaccinia Virus protein VP39"/>
    <property type="match status" value="1"/>
</dbReference>
<feature type="compositionally biased region" description="Polar residues" evidence="1">
    <location>
        <begin position="65"/>
        <end position="79"/>
    </location>
</feature>
<dbReference type="InterPro" id="IPR029063">
    <property type="entry name" value="SAM-dependent_MTases_sf"/>
</dbReference>
<feature type="region of interest" description="Disordered" evidence="1">
    <location>
        <begin position="61"/>
        <end position="178"/>
    </location>
</feature>
<gene>
    <name evidence="2" type="ORF">NA56DRAFT_691623</name>
</gene>
<sequence length="504" mass="55478">MVDGPVLTSAHDRRCARFIIVYGESMMASPGESDPMPMSSALADDPVQPVSKGISATVADLASDRVTNTNTNKQESIGTSEEKVEEHSGPASENLAALSHHTESSAEKSLPIPQYDEPISQVHPDSEKDEEPPSVPISQDDGPVSEGSHQSESSAEPLKLAPSTDAEPLSGEPPEVEVAEAPSLTSLSVDGDESDSALGDPSIYTTTTSARSSVYDFVYENGRTYHSYREGKYVLPNDERERDRLDLQHHLFLLTLSGDLYNAPLKGLPGGVHNVLDIGTGTGIWAIEFACEFPAANVIGTDLSPIQPDFVPPNCHFEVDDAEDPWLFSHHFDYIHGRALATCFKSHMAVVKSAFNFTRPGGYFELQDCIVPFVCMDDSMKGTTLERWVDLIMQATAKIGKDWTRVRKYKEYLEEAGFVDVVERKYTWPVGTWAKGKREKILGLWYREDLLSGLQGFTMALLTRALGMLTAEVEVLLAGVRDDIKSNKIHIYIPVRVVYGRKPL</sequence>
<dbReference type="CDD" id="cd02440">
    <property type="entry name" value="AdoMet_MTases"/>
    <property type="match status" value="1"/>
</dbReference>
<keyword evidence="2" id="KW-0489">Methyltransferase</keyword>
<dbReference type="STRING" id="1745343.A0A2J6PUG1"/>
<dbReference type="EMBL" id="KZ613498">
    <property type="protein sequence ID" value="PMD17629.1"/>
    <property type="molecule type" value="Genomic_DNA"/>
</dbReference>
<evidence type="ECO:0000313" key="3">
    <source>
        <dbReference type="Proteomes" id="UP000235672"/>
    </source>
</evidence>
<dbReference type="Proteomes" id="UP000235672">
    <property type="component" value="Unassembled WGS sequence"/>
</dbReference>
<dbReference type="PANTHER" id="PTHR43591:SF102">
    <property type="entry name" value="S-ADENOSYL-L-METHIONINE-DEPENDENT METHYLTRANSFERASE"/>
    <property type="match status" value="1"/>
</dbReference>
<dbReference type="AlphaFoldDB" id="A0A2J6PUG1"/>
<reference evidence="2 3" key="1">
    <citation type="submission" date="2016-05" db="EMBL/GenBank/DDBJ databases">
        <title>A degradative enzymes factory behind the ericoid mycorrhizal symbiosis.</title>
        <authorList>
            <consortium name="DOE Joint Genome Institute"/>
            <person name="Martino E."/>
            <person name="Morin E."/>
            <person name="Grelet G."/>
            <person name="Kuo A."/>
            <person name="Kohler A."/>
            <person name="Daghino S."/>
            <person name="Barry K."/>
            <person name="Choi C."/>
            <person name="Cichocki N."/>
            <person name="Clum A."/>
            <person name="Copeland A."/>
            <person name="Hainaut M."/>
            <person name="Haridas S."/>
            <person name="Labutti K."/>
            <person name="Lindquist E."/>
            <person name="Lipzen A."/>
            <person name="Khouja H.-R."/>
            <person name="Murat C."/>
            <person name="Ohm R."/>
            <person name="Olson A."/>
            <person name="Spatafora J."/>
            <person name="Veneault-Fourrey C."/>
            <person name="Henrissat B."/>
            <person name="Grigoriev I."/>
            <person name="Martin F."/>
            <person name="Perotto S."/>
        </authorList>
    </citation>
    <scope>NUCLEOTIDE SEQUENCE [LARGE SCALE GENOMIC DNA]</scope>
    <source>
        <strain evidence="2 3">UAMH 7357</strain>
    </source>
</reference>
<name>A0A2J6PUG1_9HELO</name>
<dbReference type="OrthoDB" id="2013972at2759"/>
<keyword evidence="2" id="KW-0808">Transferase</keyword>
<keyword evidence="3" id="KW-1185">Reference proteome</keyword>
<accession>A0A2J6PUG1</accession>